<name>A0ABQ1J1K2_9PROT</name>
<evidence type="ECO:0000256" key="1">
    <source>
        <dbReference type="ARBA" id="ARBA00022801"/>
    </source>
</evidence>
<feature type="domain" description="BD-FAE-like" evidence="2">
    <location>
        <begin position="77"/>
        <end position="166"/>
    </location>
</feature>
<reference evidence="4" key="1">
    <citation type="journal article" date="2019" name="Int. J. Syst. Evol. Microbiol.">
        <title>The Global Catalogue of Microorganisms (GCM) 10K type strain sequencing project: providing services to taxonomists for standard genome sequencing and annotation.</title>
        <authorList>
            <consortium name="The Broad Institute Genomics Platform"/>
            <consortium name="The Broad Institute Genome Sequencing Center for Infectious Disease"/>
            <person name="Wu L."/>
            <person name="Ma J."/>
        </authorList>
    </citation>
    <scope>NUCLEOTIDE SEQUENCE [LARGE SCALE GENOMIC DNA]</scope>
    <source>
        <strain evidence="4">CGMCC 1.10188</strain>
    </source>
</reference>
<protein>
    <submittedName>
        <fullName evidence="3">Esterase</fullName>
    </submittedName>
</protein>
<dbReference type="InterPro" id="IPR049492">
    <property type="entry name" value="BD-FAE-like_dom"/>
</dbReference>
<dbReference type="PANTHER" id="PTHR48081:SF33">
    <property type="entry name" value="KYNURENINE FORMAMIDASE"/>
    <property type="match status" value="1"/>
</dbReference>
<dbReference type="PANTHER" id="PTHR48081">
    <property type="entry name" value="AB HYDROLASE SUPERFAMILY PROTEIN C4A8.06C"/>
    <property type="match status" value="1"/>
</dbReference>
<keyword evidence="1" id="KW-0378">Hydrolase</keyword>
<dbReference type="Pfam" id="PF20434">
    <property type="entry name" value="BD-FAE"/>
    <property type="match status" value="1"/>
</dbReference>
<proteinExistence type="predicted"/>
<dbReference type="EMBL" id="BMDZ01000063">
    <property type="protein sequence ID" value="GGB55708.1"/>
    <property type="molecule type" value="Genomic_DNA"/>
</dbReference>
<evidence type="ECO:0000313" key="4">
    <source>
        <dbReference type="Proteomes" id="UP000603352"/>
    </source>
</evidence>
<dbReference type="SUPFAM" id="SSF53474">
    <property type="entry name" value="alpha/beta-Hydrolases"/>
    <property type="match status" value="1"/>
</dbReference>
<gene>
    <name evidence="3" type="ORF">GCM10011505_40880</name>
</gene>
<accession>A0ABQ1J1K2</accession>
<dbReference type="Proteomes" id="UP000603352">
    <property type="component" value="Unassembled WGS sequence"/>
</dbReference>
<keyword evidence="4" id="KW-1185">Reference proteome</keyword>
<evidence type="ECO:0000313" key="3">
    <source>
        <dbReference type="EMBL" id="GGB55708.1"/>
    </source>
</evidence>
<evidence type="ECO:0000259" key="2">
    <source>
        <dbReference type="Pfam" id="PF20434"/>
    </source>
</evidence>
<organism evidence="3 4">
    <name type="scientific">Tistrella bauzanensis</name>
    <dbReference type="NCBI Taxonomy" id="657419"/>
    <lineage>
        <taxon>Bacteria</taxon>
        <taxon>Pseudomonadati</taxon>
        <taxon>Pseudomonadota</taxon>
        <taxon>Alphaproteobacteria</taxon>
        <taxon>Geminicoccales</taxon>
        <taxon>Geminicoccaceae</taxon>
        <taxon>Tistrella</taxon>
    </lineage>
</organism>
<sequence>MTDAAATHTQPVWRGLDRAALDRAYDARGTVADYDAEAAAYDRASAAAIASLERRADIVFDPASGSALDLYPAGPGAPVFLWVHGGYWRALSKDQNAFVAPALVAAGISVAVIDYTLAPAVTLEEITRQTRAALAFLWHRADDLGIDRTRIYIGGSSAGGHLVGMLLAADGWRAQAGLPEDVIRGAVALSGLYDLQPVRLCRVNDWLGLDAARAHALSPLHAIPSRSAEACPLITSYGGSETAEFKRQTDDYRAAWQSFGHPATHIPMDACNHFDIARRIGEPGNPLSDAVIRLVGS</sequence>
<dbReference type="Gene3D" id="3.40.50.1820">
    <property type="entry name" value="alpha/beta hydrolase"/>
    <property type="match status" value="1"/>
</dbReference>
<dbReference type="InterPro" id="IPR050300">
    <property type="entry name" value="GDXG_lipolytic_enzyme"/>
</dbReference>
<dbReference type="InterPro" id="IPR029058">
    <property type="entry name" value="AB_hydrolase_fold"/>
</dbReference>
<comment type="caution">
    <text evidence="3">The sequence shown here is derived from an EMBL/GenBank/DDBJ whole genome shotgun (WGS) entry which is preliminary data.</text>
</comment>
<dbReference type="RefSeq" id="WP_188581346.1">
    <property type="nucleotide sequence ID" value="NZ_BMDZ01000063.1"/>
</dbReference>